<evidence type="ECO:0000313" key="3">
    <source>
        <dbReference type="Proteomes" id="UP001165060"/>
    </source>
</evidence>
<organism evidence="2 3">
    <name type="scientific">Tetraparma gracilis</name>
    <dbReference type="NCBI Taxonomy" id="2962635"/>
    <lineage>
        <taxon>Eukaryota</taxon>
        <taxon>Sar</taxon>
        <taxon>Stramenopiles</taxon>
        <taxon>Ochrophyta</taxon>
        <taxon>Bolidophyceae</taxon>
        <taxon>Parmales</taxon>
        <taxon>Triparmaceae</taxon>
        <taxon>Tetraparma</taxon>
    </lineage>
</organism>
<name>A0ABQ6ME28_9STRA</name>
<keyword evidence="3" id="KW-1185">Reference proteome</keyword>
<sequence length="92" mass="9894">MTRITPLILASLVVGSASFSFAPAHSRAPAAHSRAFVRTVSPATRLASTPPDEEEGGLDLDLGEMFEMFDAADKEEDFEKAAERIKGDKEGK</sequence>
<evidence type="ECO:0000256" key="1">
    <source>
        <dbReference type="SAM" id="SignalP"/>
    </source>
</evidence>
<keyword evidence="1" id="KW-0732">Signal</keyword>
<comment type="caution">
    <text evidence="2">The sequence shown here is derived from an EMBL/GenBank/DDBJ whole genome shotgun (WGS) entry which is preliminary data.</text>
</comment>
<protein>
    <submittedName>
        <fullName evidence="2">Uncharacterized protein</fullName>
    </submittedName>
</protein>
<dbReference type="EMBL" id="BRYB01002711">
    <property type="protein sequence ID" value="GMI24368.1"/>
    <property type="molecule type" value="Genomic_DNA"/>
</dbReference>
<evidence type="ECO:0000313" key="2">
    <source>
        <dbReference type="EMBL" id="GMI24368.1"/>
    </source>
</evidence>
<accession>A0ABQ6ME28</accession>
<gene>
    <name evidence="2" type="ORF">TeGR_g4656</name>
</gene>
<reference evidence="2 3" key="1">
    <citation type="journal article" date="2023" name="Commun. Biol.">
        <title>Genome analysis of Parmales, the sister group of diatoms, reveals the evolutionary specialization of diatoms from phago-mixotrophs to photoautotrophs.</title>
        <authorList>
            <person name="Ban H."/>
            <person name="Sato S."/>
            <person name="Yoshikawa S."/>
            <person name="Yamada K."/>
            <person name="Nakamura Y."/>
            <person name="Ichinomiya M."/>
            <person name="Sato N."/>
            <person name="Blanc-Mathieu R."/>
            <person name="Endo H."/>
            <person name="Kuwata A."/>
            <person name="Ogata H."/>
        </authorList>
    </citation>
    <scope>NUCLEOTIDE SEQUENCE [LARGE SCALE GENOMIC DNA]</scope>
</reference>
<feature type="signal peptide" evidence="1">
    <location>
        <begin position="1"/>
        <end position="18"/>
    </location>
</feature>
<proteinExistence type="predicted"/>
<dbReference type="Proteomes" id="UP001165060">
    <property type="component" value="Unassembled WGS sequence"/>
</dbReference>
<feature type="chain" id="PRO_5046692041" evidence="1">
    <location>
        <begin position="19"/>
        <end position="92"/>
    </location>
</feature>